<dbReference type="InterPro" id="IPR003770">
    <property type="entry name" value="MLTG-like"/>
</dbReference>
<keyword evidence="1 7" id="KW-1003">Cell membrane</keyword>
<dbReference type="RefSeq" id="WP_095723138.1">
    <property type="nucleotide sequence ID" value="NZ_NTFS01000226.1"/>
</dbReference>
<evidence type="ECO:0000313" key="9">
    <source>
        <dbReference type="Proteomes" id="UP000218238"/>
    </source>
</evidence>
<comment type="caution">
    <text evidence="8">The sequence shown here is derived from an EMBL/GenBank/DDBJ whole genome shotgun (WGS) entry which is preliminary data.</text>
</comment>
<reference evidence="8 9" key="1">
    <citation type="submission" date="2017-08" db="EMBL/GenBank/DDBJ databases">
        <title>Draft genome sequence of filamentous cyanobacterium Calothrix elsteri CCALA 953.</title>
        <authorList>
            <person name="Gagunashvili A.N."/>
            <person name="Elster J."/>
            <person name="Andresson O.S."/>
        </authorList>
    </citation>
    <scope>NUCLEOTIDE SEQUENCE [LARGE SCALE GENOMIC DNA]</scope>
    <source>
        <strain evidence="8 9">CCALA 953</strain>
    </source>
</reference>
<dbReference type="Gene3D" id="3.30.1490.480">
    <property type="entry name" value="Endolytic murein transglycosylase"/>
    <property type="match status" value="1"/>
</dbReference>
<protein>
    <recommendedName>
        <fullName evidence="7">Endolytic murein transglycosylase</fullName>
        <ecNumber evidence="7">4.2.2.29</ecNumber>
    </recommendedName>
    <alternativeName>
        <fullName evidence="7">Peptidoglycan lytic transglycosylase</fullName>
    </alternativeName>
    <alternativeName>
        <fullName evidence="7">Peptidoglycan polymerization terminase</fullName>
    </alternativeName>
</protein>
<dbReference type="EMBL" id="NTFS01000226">
    <property type="protein sequence ID" value="PAX52551.1"/>
    <property type="molecule type" value="Genomic_DNA"/>
</dbReference>
<dbReference type="NCBIfam" id="TIGR00247">
    <property type="entry name" value="endolytic transglycosylase MltG"/>
    <property type="match status" value="1"/>
</dbReference>
<dbReference type="Gene3D" id="3.30.160.60">
    <property type="entry name" value="Classic Zinc Finger"/>
    <property type="match status" value="1"/>
</dbReference>
<keyword evidence="9" id="KW-1185">Reference proteome</keyword>
<organism evidence="8 9">
    <name type="scientific">Brunnivagina elsteri CCALA 953</name>
    <dbReference type="NCBI Taxonomy" id="987040"/>
    <lineage>
        <taxon>Bacteria</taxon>
        <taxon>Bacillati</taxon>
        <taxon>Cyanobacteriota</taxon>
        <taxon>Cyanophyceae</taxon>
        <taxon>Nostocales</taxon>
        <taxon>Calotrichaceae</taxon>
        <taxon>Brunnivagina</taxon>
    </lineage>
</organism>
<sequence length="356" mass="40579">MNRQQKGWQQLFLFSLLPLFLAIFGASGWLWWNWAISPAQLNAAKPQQIQIPPGTATQQIGTKLEQAGLIRSKIAWDLLARYISSQKSNGGFQAGTYELSANQPLNEIAQTIWDGKVIQVSFTIPEGWSLRQMADYFQKEKGWFSSQDFIDAASQIDRKKYPWLPADIPFLEGFLFPETYQVTKERITPQAVVQLMLERFEKTALPVYQKSQNQELNQPKFTLKQWVTLASIVEKEAVVQKERPRIAGVFVSRLLKGMKLESDPTVEYAFGIRQTPDKPLTFAQVRKPSPYNTYATPGLPPTPIAAPALESLKAVLNPESTEYLFFVARYDGTHVFSRTLPEHEAAVVKIRRERQR</sequence>
<dbReference type="HAMAP" id="MF_02065">
    <property type="entry name" value="MltG"/>
    <property type="match status" value="1"/>
</dbReference>
<dbReference type="GO" id="GO:0005886">
    <property type="term" value="C:plasma membrane"/>
    <property type="evidence" value="ECO:0007669"/>
    <property type="project" value="UniProtKB-SubCell"/>
</dbReference>
<keyword evidence="2 7" id="KW-0812">Transmembrane</keyword>
<feature type="site" description="Important for catalytic activity" evidence="7">
    <location>
        <position position="236"/>
    </location>
</feature>
<keyword evidence="6 7" id="KW-0961">Cell wall biogenesis/degradation</keyword>
<dbReference type="GO" id="GO:0008932">
    <property type="term" value="F:lytic endotransglycosylase activity"/>
    <property type="evidence" value="ECO:0007669"/>
    <property type="project" value="UniProtKB-UniRule"/>
</dbReference>
<comment type="subcellular location">
    <subcellularLocation>
        <location evidence="7">Cell membrane</location>
        <topology evidence="7">Single-pass membrane protein</topology>
    </subcellularLocation>
</comment>
<dbReference type="CDD" id="cd08010">
    <property type="entry name" value="MltG_like"/>
    <property type="match status" value="1"/>
</dbReference>
<keyword evidence="3 7" id="KW-1133">Transmembrane helix</keyword>
<dbReference type="AlphaFoldDB" id="A0A2A2TFT6"/>
<dbReference type="GO" id="GO:0009252">
    <property type="term" value="P:peptidoglycan biosynthetic process"/>
    <property type="evidence" value="ECO:0007669"/>
    <property type="project" value="UniProtKB-UniRule"/>
</dbReference>
<evidence type="ECO:0000256" key="7">
    <source>
        <dbReference type="HAMAP-Rule" id="MF_02065"/>
    </source>
</evidence>
<dbReference type="PANTHER" id="PTHR30518:SF2">
    <property type="entry name" value="ENDOLYTIC MUREIN TRANSGLYCOSYLASE"/>
    <property type="match status" value="1"/>
</dbReference>
<evidence type="ECO:0000256" key="2">
    <source>
        <dbReference type="ARBA" id="ARBA00022692"/>
    </source>
</evidence>
<dbReference type="PANTHER" id="PTHR30518">
    <property type="entry name" value="ENDOLYTIC MUREIN TRANSGLYCOSYLASE"/>
    <property type="match status" value="1"/>
</dbReference>
<dbReference type="OrthoDB" id="9814591at2"/>
<evidence type="ECO:0000256" key="4">
    <source>
        <dbReference type="ARBA" id="ARBA00023136"/>
    </source>
</evidence>
<keyword evidence="4 7" id="KW-0472">Membrane</keyword>
<comment type="catalytic activity">
    <reaction evidence="7">
        <text>a peptidoglycan chain = a peptidoglycan chain with N-acetyl-1,6-anhydromuramyl-[peptide] at the reducing end + a peptidoglycan chain with N-acetylglucosamine at the non-reducing end.</text>
        <dbReference type="EC" id="4.2.2.29"/>
    </reaction>
</comment>
<keyword evidence="5 7" id="KW-0456">Lyase</keyword>
<evidence type="ECO:0000256" key="5">
    <source>
        <dbReference type="ARBA" id="ARBA00023239"/>
    </source>
</evidence>
<dbReference type="GO" id="GO:0071555">
    <property type="term" value="P:cell wall organization"/>
    <property type="evidence" value="ECO:0007669"/>
    <property type="project" value="UniProtKB-KW"/>
</dbReference>
<proteinExistence type="inferred from homology"/>
<evidence type="ECO:0000256" key="6">
    <source>
        <dbReference type="ARBA" id="ARBA00023316"/>
    </source>
</evidence>
<comment type="similarity">
    <text evidence="7">Belongs to the transglycosylase MltG family.</text>
</comment>
<evidence type="ECO:0000256" key="1">
    <source>
        <dbReference type="ARBA" id="ARBA00022475"/>
    </source>
</evidence>
<feature type="transmembrane region" description="Helical" evidence="7">
    <location>
        <begin position="12"/>
        <end position="32"/>
    </location>
</feature>
<gene>
    <name evidence="7" type="primary">mltG</name>
    <name evidence="8" type="ORF">CK510_18695</name>
</gene>
<accession>A0A2A2TFT6</accession>
<dbReference type="EC" id="4.2.2.29" evidence="7"/>
<dbReference type="Pfam" id="PF02618">
    <property type="entry name" value="YceG"/>
    <property type="match status" value="1"/>
</dbReference>
<dbReference type="Proteomes" id="UP000218238">
    <property type="component" value="Unassembled WGS sequence"/>
</dbReference>
<name>A0A2A2TFT6_9CYAN</name>
<evidence type="ECO:0000313" key="8">
    <source>
        <dbReference type="EMBL" id="PAX52551.1"/>
    </source>
</evidence>
<comment type="function">
    <text evidence="7">Functions as a peptidoglycan terminase that cleaves nascent peptidoglycan strands endolytically to terminate their elongation.</text>
</comment>
<evidence type="ECO:0000256" key="3">
    <source>
        <dbReference type="ARBA" id="ARBA00022989"/>
    </source>
</evidence>